<evidence type="ECO:0000256" key="2">
    <source>
        <dbReference type="ARBA" id="ARBA00012438"/>
    </source>
</evidence>
<dbReference type="Pfam" id="PF13181">
    <property type="entry name" value="TPR_8"/>
    <property type="match status" value="1"/>
</dbReference>
<reference evidence="12 13" key="1">
    <citation type="journal article" date="2014" name="Curr. Microbiol.">
        <title>Spirosoma radiotolerans sp. nov., a gamma-radiation-resistant bacterium isolated from gamma ray-irradiated soil.</title>
        <authorList>
            <person name="Lee J.J."/>
            <person name="Srinivasan S."/>
            <person name="Lim S."/>
            <person name="Joe M."/>
            <person name="Im S."/>
            <person name="Bae S.I."/>
            <person name="Park K.R."/>
            <person name="Han J.H."/>
            <person name="Park S.H."/>
            <person name="Joo B.M."/>
            <person name="Park S.J."/>
            <person name="Kim M.K."/>
        </authorList>
    </citation>
    <scope>NUCLEOTIDE SEQUENCE [LARGE SCALE GENOMIC DNA]</scope>
    <source>
        <strain evidence="12 13">DG5A</strain>
    </source>
</reference>
<feature type="repeat" description="TPR" evidence="8">
    <location>
        <begin position="46"/>
        <end position="79"/>
    </location>
</feature>
<evidence type="ECO:0000259" key="11">
    <source>
        <dbReference type="Pfam" id="PF07568"/>
    </source>
</evidence>
<keyword evidence="9" id="KW-0812">Transmembrane</keyword>
<keyword evidence="9" id="KW-1133">Transmembrane helix</keyword>
<accession>A0A0E3ZU91</accession>
<dbReference type="InterPro" id="IPR036890">
    <property type="entry name" value="HATPase_C_sf"/>
</dbReference>
<evidence type="ECO:0000256" key="4">
    <source>
        <dbReference type="ARBA" id="ARBA00022679"/>
    </source>
</evidence>
<sequence length="590" mass="66987">MVLWLIMLSECIAQKTPYLNVKPDRIQRASQLEQEARKKNDPILLAEAWYLFGKTYVFAGDYRTAQVYFLKSLRLQEPQGDSFELSRLYVRLSENEDKMGNAVQALRYATRSLQIAQRIKSDEALIRSYGVLGRIYLTQWQNQSTTHKTAYYNQALSFYSKREALSYKIKDTLGIAEATIELGTLFTKVKDPRAIPYLEKALDLFTLKEKQGSRVNTLMHLSEAYSAFGKPALALQALNKAEQLYERAKLNEYETRLDLEAAFVYYFQGSGQWEKAFERLKKLSELERIKLVADRNGAISRLSLEFEAEKKESLLSAQRKEIKLNTQNLRLQRGITMAVSALFLIAVVVSAVFFRLYRKNQRISRRNEDLVKEQNHRVKNNLQVVSSLLSLQSKRLTDELAKKAIEESRLRVQSMAILHQRLYDGDKLAEASLDEFIQEVVSGVLTAYGFAVLQPQFSIDKISLPADKAVPLGLILNELTTNACKYAFADNESPAFRISCHRNNNRIHLTVADNGPGLSSPGLEEAGWSDERSYEPVSAGWSESEVKTLPISFGMQLIQAQAEQLGGTYSFVSGESKEFTGVLFSMVFKA</sequence>
<dbReference type="Gene3D" id="1.25.40.10">
    <property type="entry name" value="Tetratricopeptide repeat domain"/>
    <property type="match status" value="2"/>
</dbReference>
<proteinExistence type="predicted"/>
<keyword evidence="9" id="KW-0472">Membrane</keyword>
<dbReference type="PATRIC" id="fig|1379870.5.peg.1011"/>
<evidence type="ECO:0000256" key="7">
    <source>
        <dbReference type="ARBA" id="ARBA00022840"/>
    </source>
</evidence>
<dbReference type="EC" id="2.7.13.3" evidence="2"/>
<dbReference type="STRING" id="1379870.SD10_04665"/>
<evidence type="ECO:0000259" key="10">
    <source>
        <dbReference type="Pfam" id="PF02518"/>
    </source>
</evidence>
<dbReference type="EMBL" id="CP010429">
    <property type="protein sequence ID" value="AKD54308.1"/>
    <property type="molecule type" value="Genomic_DNA"/>
</dbReference>
<evidence type="ECO:0000256" key="3">
    <source>
        <dbReference type="ARBA" id="ARBA00022553"/>
    </source>
</evidence>
<dbReference type="Pfam" id="PF02518">
    <property type="entry name" value="HATPase_c"/>
    <property type="match status" value="1"/>
</dbReference>
<feature type="domain" description="Histidine kinase/HSP90-like ATPase" evidence="10">
    <location>
        <begin position="470"/>
        <end position="578"/>
    </location>
</feature>
<organism evidence="12 13">
    <name type="scientific">Spirosoma radiotolerans</name>
    <dbReference type="NCBI Taxonomy" id="1379870"/>
    <lineage>
        <taxon>Bacteria</taxon>
        <taxon>Pseudomonadati</taxon>
        <taxon>Bacteroidota</taxon>
        <taxon>Cytophagia</taxon>
        <taxon>Cytophagales</taxon>
        <taxon>Cytophagaceae</taxon>
        <taxon>Spirosoma</taxon>
    </lineage>
</organism>
<evidence type="ECO:0000256" key="6">
    <source>
        <dbReference type="ARBA" id="ARBA00022777"/>
    </source>
</evidence>
<dbReference type="InterPro" id="IPR011495">
    <property type="entry name" value="Sig_transdc_His_kin_sub2_dim/P"/>
</dbReference>
<dbReference type="GO" id="GO:0004673">
    <property type="term" value="F:protein histidine kinase activity"/>
    <property type="evidence" value="ECO:0007669"/>
    <property type="project" value="UniProtKB-EC"/>
</dbReference>
<keyword evidence="7" id="KW-0067">ATP-binding</keyword>
<dbReference type="Pfam" id="PF07568">
    <property type="entry name" value="HisKA_2"/>
    <property type="match status" value="1"/>
</dbReference>
<evidence type="ECO:0000256" key="8">
    <source>
        <dbReference type="PROSITE-ProRule" id="PRU00339"/>
    </source>
</evidence>
<dbReference type="AlphaFoldDB" id="A0A0E3ZU91"/>
<dbReference type="InterPro" id="IPR019734">
    <property type="entry name" value="TPR_rpt"/>
</dbReference>
<keyword evidence="8" id="KW-0802">TPR repeat</keyword>
<dbReference type="Proteomes" id="UP000033054">
    <property type="component" value="Chromosome"/>
</dbReference>
<evidence type="ECO:0000256" key="5">
    <source>
        <dbReference type="ARBA" id="ARBA00022741"/>
    </source>
</evidence>
<evidence type="ECO:0000256" key="1">
    <source>
        <dbReference type="ARBA" id="ARBA00000085"/>
    </source>
</evidence>
<dbReference type="Gene3D" id="3.30.450.20">
    <property type="entry name" value="PAS domain"/>
    <property type="match status" value="1"/>
</dbReference>
<keyword evidence="3" id="KW-0597">Phosphoprotein</keyword>
<evidence type="ECO:0000313" key="13">
    <source>
        <dbReference type="Proteomes" id="UP000033054"/>
    </source>
</evidence>
<dbReference type="SMART" id="SM00028">
    <property type="entry name" value="TPR"/>
    <property type="match status" value="3"/>
</dbReference>
<dbReference type="GO" id="GO:0005524">
    <property type="term" value="F:ATP binding"/>
    <property type="evidence" value="ECO:0007669"/>
    <property type="project" value="UniProtKB-KW"/>
</dbReference>
<dbReference type="KEGG" id="srd:SD10_04665"/>
<dbReference type="PANTHER" id="PTHR41523">
    <property type="entry name" value="TWO-COMPONENT SYSTEM SENSOR PROTEIN"/>
    <property type="match status" value="1"/>
</dbReference>
<name>A0A0E3ZU91_9BACT</name>
<dbReference type="InterPro" id="IPR003594">
    <property type="entry name" value="HATPase_dom"/>
</dbReference>
<dbReference type="SUPFAM" id="SSF48452">
    <property type="entry name" value="TPR-like"/>
    <property type="match status" value="2"/>
</dbReference>
<feature type="domain" description="Signal transduction histidine kinase subgroup 2 dimerisation and phosphoacceptor" evidence="11">
    <location>
        <begin position="373"/>
        <end position="447"/>
    </location>
</feature>
<dbReference type="HOGENOM" id="CLU_022307_1_0_10"/>
<dbReference type="PROSITE" id="PS50005">
    <property type="entry name" value="TPR"/>
    <property type="match status" value="1"/>
</dbReference>
<keyword evidence="13" id="KW-1185">Reference proteome</keyword>
<keyword evidence="5" id="KW-0547">Nucleotide-binding</keyword>
<keyword evidence="6" id="KW-0418">Kinase</keyword>
<feature type="transmembrane region" description="Helical" evidence="9">
    <location>
        <begin position="335"/>
        <end position="357"/>
    </location>
</feature>
<comment type="catalytic activity">
    <reaction evidence="1">
        <text>ATP + protein L-histidine = ADP + protein N-phospho-L-histidine.</text>
        <dbReference type="EC" id="2.7.13.3"/>
    </reaction>
</comment>
<gene>
    <name evidence="12" type="ORF">SD10_04665</name>
</gene>
<evidence type="ECO:0000256" key="9">
    <source>
        <dbReference type="SAM" id="Phobius"/>
    </source>
</evidence>
<dbReference type="Gene3D" id="3.30.565.10">
    <property type="entry name" value="Histidine kinase-like ATPase, C-terminal domain"/>
    <property type="match status" value="1"/>
</dbReference>
<evidence type="ECO:0000313" key="12">
    <source>
        <dbReference type="EMBL" id="AKD54308.1"/>
    </source>
</evidence>
<keyword evidence="4" id="KW-0808">Transferase</keyword>
<protein>
    <recommendedName>
        <fullName evidence="2">histidine kinase</fullName>
        <ecNumber evidence="2">2.7.13.3</ecNumber>
    </recommendedName>
</protein>
<dbReference type="SUPFAM" id="SSF55874">
    <property type="entry name" value="ATPase domain of HSP90 chaperone/DNA topoisomerase II/histidine kinase"/>
    <property type="match status" value="1"/>
</dbReference>
<dbReference type="InterPro" id="IPR011990">
    <property type="entry name" value="TPR-like_helical_dom_sf"/>
</dbReference>
<dbReference type="PANTHER" id="PTHR41523:SF8">
    <property type="entry name" value="ETHYLENE RESPONSE SENSOR PROTEIN"/>
    <property type="match status" value="1"/>
</dbReference>